<feature type="coiled-coil region" evidence="1">
    <location>
        <begin position="300"/>
        <end position="331"/>
    </location>
</feature>
<proteinExistence type="predicted"/>
<dbReference type="InterPro" id="IPR027796">
    <property type="entry name" value="OTT_1508_deam-like"/>
</dbReference>
<name>A0A2B7ZGF8_9EURO</name>
<evidence type="ECO:0000313" key="5">
    <source>
        <dbReference type="Proteomes" id="UP000226031"/>
    </source>
</evidence>
<sequence>MRQSLLHRFYGLILLLETLGPVRGDRQKAEIISDELGVHNTKLRRHFCNALAYICAFDTGSDNVTAVALDAQPCSTTVLIAANRGVSPEVIEFLQDILSILHGIAQSSPGADTSLIQEDIIHKVVRLNQPRVRRYHEVAVDMYKSCLPIIQSARRRYATAPATPKAAELDQLETFLNQYFNPSRSIESDHECLDLVKQCHRVRSSDMIDSLTLFAAHGQPCQAKFLRLQELLKKLGKHITCSRRLVNAATQLSEEFVCDFKVEPIPPSKLEPICLPLKKASVDSIVARMTSGTSEGDEIKEQLKERHRRSLEDISQEIEKLRAANTQTHAELLLINYIEQYGCKFPEPNDRYIGCSKPACYLCHLYIHHHPGNYSVPDTSNKLYVKWRMPDIRSSDQETRVRLNSEAEKILDKMIQEIKTNFKNDLTRPKPRSMHADSSADMTSTIMGGPGLGAGPGPGLQPSDIAKHLESLSLTNPAYYQELPPAASNYNHHPLLQPQQPFMPLHPHPQFHFLPLHPHLQFQFQPSYQTLNSNIPISSSIPQILPTPAALFYSHSPTLPFPNNMRNNNGNGNTNNMSSSGNGIMPQHNNNITSFNNGQEQQVSNSQREKRPGWRGPPSRRWVSTHH</sequence>
<feature type="chain" id="PRO_5013265029" evidence="3">
    <location>
        <begin position="25"/>
        <end position="627"/>
    </location>
</feature>
<dbReference type="PANTHER" id="PTHR42037:SF1">
    <property type="match status" value="1"/>
</dbReference>
<feature type="compositionally biased region" description="Low complexity" evidence="2">
    <location>
        <begin position="564"/>
        <end position="585"/>
    </location>
</feature>
<comment type="caution">
    <text evidence="4">The sequence shown here is derived from an EMBL/GenBank/DDBJ whole genome shotgun (WGS) entry which is preliminary data.</text>
</comment>
<gene>
    <name evidence="4" type="ORF">GX50_05118</name>
</gene>
<dbReference type="EMBL" id="PDND01000104">
    <property type="protein sequence ID" value="PGH32102.1"/>
    <property type="molecule type" value="Genomic_DNA"/>
</dbReference>
<dbReference type="Proteomes" id="UP000226031">
    <property type="component" value="Unassembled WGS sequence"/>
</dbReference>
<dbReference type="Pfam" id="PF14441">
    <property type="entry name" value="OTT_1508_deam"/>
    <property type="match status" value="1"/>
</dbReference>
<dbReference type="AlphaFoldDB" id="A0A2B7ZGF8"/>
<protein>
    <submittedName>
        <fullName evidence="4">Uncharacterized protein</fullName>
    </submittedName>
</protein>
<evidence type="ECO:0000256" key="3">
    <source>
        <dbReference type="SAM" id="SignalP"/>
    </source>
</evidence>
<feature type="region of interest" description="Disordered" evidence="2">
    <location>
        <begin position="564"/>
        <end position="627"/>
    </location>
</feature>
<feature type="signal peptide" evidence="3">
    <location>
        <begin position="1"/>
        <end position="24"/>
    </location>
</feature>
<keyword evidence="1" id="KW-0175">Coiled coil</keyword>
<evidence type="ECO:0000313" key="4">
    <source>
        <dbReference type="EMBL" id="PGH32102.1"/>
    </source>
</evidence>
<feature type="compositionally biased region" description="Polar residues" evidence="2">
    <location>
        <begin position="587"/>
        <end position="606"/>
    </location>
</feature>
<reference evidence="4 5" key="1">
    <citation type="submission" date="2017-10" db="EMBL/GenBank/DDBJ databases">
        <title>Comparative genomics in systemic dimorphic fungi from Ajellomycetaceae.</title>
        <authorList>
            <person name="Munoz J.F."/>
            <person name="Mcewen J.G."/>
            <person name="Clay O.K."/>
            <person name="Cuomo C.A."/>
        </authorList>
    </citation>
    <scope>NUCLEOTIDE SEQUENCE [LARGE SCALE GENOMIC DNA]</scope>
    <source>
        <strain evidence="4 5">UAMH4076</strain>
    </source>
</reference>
<dbReference type="VEuPathDB" id="FungiDB:EMCG_04909"/>
<keyword evidence="3" id="KW-0732">Signal</keyword>
<keyword evidence="5" id="KW-1185">Reference proteome</keyword>
<evidence type="ECO:0000256" key="2">
    <source>
        <dbReference type="SAM" id="MobiDB-lite"/>
    </source>
</evidence>
<dbReference type="PANTHER" id="PTHR42037">
    <property type="match status" value="1"/>
</dbReference>
<evidence type="ECO:0000256" key="1">
    <source>
        <dbReference type="SAM" id="Coils"/>
    </source>
</evidence>
<feature type="compositionally biased region" description="Low complexity" evidence="2">
    <location>
        <begin position="614"/>
        <end position="627"/>
    </location>
</feature>
<accession>A0A2B7ZGF8</accession>
<organism evidence="4 5">
    <name type="scientific">[Emmonsia] crescens</name>
    <dbReference type="NCBI Taxonomy" id="73230"/>
    <lineage>
        <taxon>Eukaryota</taxon>
        <taxon>Fungi</taxon>
        <taxon>Dikarya</taxon>
        <taxon>Ascomycota</taxon>
        <taxon>Pezizomycotina</taxon>
        <taxon>Eurotiomycetes</taxon>
        <taxon>Eurotiomycetidae</taxon>
        <taxon>Onygenales</taxon>
        <taxon>Ajellomycetaceae</taxon>
        <taxon>Emergomyces</taxon>
    </lineage>
</organism>